<dbReference type="InParanoid" id="K1PXG5"/>
<organism evidence="1">
    <name type="scientific">Magallana gigas</name>
    <name type="common">Pacific oyster</name>
    <name type="synonym">Crassostrea gigas</name>
    <dbReference type="NCBI Taxonomy" id="29159"/>
    <lineage>
        <taxon>Eukaryota</taxon>
        <taxon>Metazoa</taxon>
        <taxon>Spiralia</taxon>
        <taxon>Lophotrochozoa</taxon>
        <taxon>Mollusca</taxon>
        <taxon>Bivalvia</taxon>
        <taxon>Autobranchia</taxon>
        <taxon>Pteriomorphia</taxon>
        <taxon>Ostreida</taxon>
        <taxon>Ostreoidea</taxon>
        <taxon>Ostreidae</taxon>
        <taxon>Magallana</taxon>
    </lineage>
</organism>
<sequence>MNYKLQRYKFFHTVVKSLALKLALQITIVKMKLVLLLILLSVLLSVAVTHPAIFKRLIAADLSIINTESPG</sequence>
<protein>
    <submittedName>
        <fullName evidence="1">Uncharacterized protein</fullName>
    </submittedName>
</protein>
<gene>
    <name evidence="1" type="ORF">CGI_10004637</name>
</gene>
<dbReference type="AlphaFoldDB" id="K1PXG5"/>
<name>K1PXG5_MAGGI</name>
<accession>K1PXG5</accession>
<reference evidence="1" key="1">
    <citation type="journal article" date="2012" name="Nature">
        <title>The oyster genome reveals stress adaptation and complexity of shell formation.</title>
        <authorList>
            <person name="Zhang G."/>
            <person name="Fang X."/>
            <person name="Guo X."/>
            <person name="Li L."/>
            <person name="Luo R."/>
            <person name="Xu F."/>
            <person name="Yang P."/>
            <person name="Zhang L."/>
            <person name="Wang X."/>
            <person name="Qi H."/>
            <person name="Xiong Z."/>
            <person name="Que H."/>
            <person name="Xie Y."/>
            <person name="Holland P.W."/>
            <person name="Paps J."/>
            <person name="Zhu Y."/>
            <person name="Wu F."/>
            <person name="Chen Y."/>
            <person name="Wang J."/>
            <person name="Peng C."/>
            <person name="Meng J."/>
            <person name="Yang L."/>
            <person name="Liu J."/>
            <person name="Wen B."/>
            <person name="Zhang N."/>
            <person name="Huang Z."/>
            <person name="Zhu Q."/>
            <person name="Feng Y."/>
            <person name="Mount A."/>
            <person name="Hedgecock D."/>
            <person name="Xu Z."/>
            <person name="Liu Y."/>
            <person name="Domazet-Loso T."/>
            <person name="Du Y."/>
            <person name="Sun X."/>
            <person name="Zhang S."/>
            <person name="Liu B."/>
            <person name="Cheng P."/>
            <person name="Jiang X."/>
            <person name="Li J."/>
            <person name="Fan D."/>
            <person name="Wang W."/>
            <person name="Fu W."/>
            <person name="Wang T."/>
            <person name="Wang B."/>
            <person name="Zhang J."/>
            <person name="Peng Z."/>
            <person name="Li Y."/>
            <person name="Li N."/>
            <person name="Wang J."/>
            <person name="Chen M."/>
            <person name="He Y."/>
            <person name="Tan F."/>
            <person name="Song X."/>
            <person name="Zheng Q."/>
            <person name="Huang R."/>
            <person name="Yang H."/>
            <person name="Du X."/>
            <person name="Chen L."/>
            <person name="Yang M."/>
            <person name="Gaffney P.M."/>
            <person name="Wang S."/>
            <person name="Luo L."/>
            <person name="She Z."/>
            <person name="Ming Y."/>
            <person name="Huang W."/>
            <person name="Zhang S."/>
            <person name="Huang B."/>
            <person name="Zhang Y."/>
            <person name="Qu T."/>
            <person name="Ni P."/>
            <person name="Miao G."/>
            <person name="Wang J."/>
            <person name="Wang Q."/>
            <person name="Steinberg C.E."/>
            <person name="Wang H."/>
            <person name="Li N."/>
            <person name="Qian L."/>
            <person name="Zhang G."/>
            <person name="Li Y."/>
            <person name="Yang H."/>
            <person name="Liu X."/>
            <person name="Wang J."/>
            <person name="Yin Y."/>
            <person name="Wang J."/>
        </authorList>
    </citation>
    <scope>NUCLEOTIDE SEQUENCE [LARGE SCALE GENOMIC DNA]</scope>
    <source>
        <strain evidence="1">05x7-T-G4-1.051#20</strain>
    </source>
</reference>
<dbReference type="EMBL" id="JH815936">
    <property type="protein sequence ID" value="EKC21070.1"/>
    <property type="molecule type" value="Genomic_DNA"/>
</dbReference>
<evidence type="ECO:0000313" key="1">
    <source>
        <dbReference type="EMBL" id="EKC21070.1"/>
    </source>
</evidence>
<proteinExistence type="predicted"/>
<dbReference type="HOGENOM" id="CLU_2742518_0_0_1"/>